<organism evidence="1 2">
    <name type="scientific">Entomophthora muscae</name>
    <dbReference type="NCBI Taxonomy" id="34485"/>
    <lineage>
        <taxon>Eukaryota</taxon>
        <taxon>Fungi</taxon>
        <taxon>Fungi incertae sedis</taxon>
        <taxon>Zoopagomycota</taxon>
        <taxon>Entomophthoromycotina</taxon>
        <taxon>Entomophthoromycetes</taxon>
        <taxon>Entomophthorales</taxon>
        <taxon>Entomophthoraceae</taxon>
        <taxon>Entomophthora</taxon>
    </lineage>
</organism>
<proteinExistence type="predicted"/>
<sequence length="99" mass="11255">MLKKITEYYPQVLIAITTRPYCTLTTLKSISNPNQSLFFKLTGRTANYKKSINILKTFQGRPTAYRRVGGVNLIQPVTNRSQKGAYIGRRLEDGSKRLS</sequence>
<name>A0ACC2UUL6_9FUNG</name>
<dbReference type="EMBL" id="QTSX02000004">
    <property type="protein sequence ID" value="KAJ9090477.1"/>
    <property type="molecule type" value="Genomic_DNA"/>
</dbReference>
<comment type="caution">
    <text evidence="1">The sequence shown here is derived from an EMBL/GenBank/DDBJ whole genome shotgun (WGS) entry which is preliminary data.</text>
</comment>
<evidence type="ECO:0000313" key="2">
    <source>
        <dbReference type="Proteomes" id="UP001165960"/>
    </source>
</evidence>
<accession>A0ACC2UUL6</accession>
<dbReference type="Proteomes" id="UP001165960">
    <property type="component" value="Unassembled WGS sequence"/>
</dbReference>
<gene>
    <name evidence="1" type="ORF">DSO57_1001935</name>
</gene>
<reference evidence="1" key="1">
    <citation type="submission" date="2022-04" db="EMBL/GenBank/DDBJ databases">
        <title>Genome of the entomopathogenic fungus Entomophthora muscae.</title>
        <authorList>
            <person name="Elya C."/>
            <person name="Lovett B.R."/>
            <person name="Lee E."/>
            <person name="Macias A.M."/>
            <person name="Hajek A.E."/>
            <person name="De Bivort B.L."/>
            <person name="Kasson M.T."/>
            <person name="De Fine Licht H.H."/>
            <person name="Stajich J.E."/>
        </authorList>
    </citation>
    <scope>NUCLEOTIDE SEQUENCE</scope>
    <source>
        <strain evidence="1">Berkeley</strain>
    </source>
</reference>
<keyword evidence="2" id="KW-1185">Reference proteome</keyword>
<protein>
    <submittedName>
        <fullName evidence="1">Uncharacterized protein</fullName>
    </submittedName>
</protein>
<evidence type="ECO:0000313" key="1">
    <source>
        <dbReference type="EMBL" id="KAJ9090477.1"/>
    </source>
</evidence>